<dbReference type="InterPro" id="IPR014571">
    <property type="entry name" value="UCP032620"/>
</dbReference>
<evidence type="ECO:0000313" key="3">
    <source>
        <dbReference type="Proteomes" id="UP000004095"/>
    </source>
</evidence>
<evidence type="ECO:0000259" key="1">
    <source>
        <dbReference type="Pfam" id="PF10137"/>
    </source>
</evidence>
<dbReference type="Pfam" id="PF10137">
    <property type="entry name" value="CAP12-PCTIR_TIR"/>
    <property type="match status" value="1"/>
</dbReference>
<dbReference type="EMBL" id="AAWS01000064">
    <property type="protein sequence ID" value="EAY24652.1"/>
    <property type="molecule type" value="Genomic_DNA"/>
</dbReference>
<proteinExistence type="predicted"/>
<feature type="domain" description="CD-NTase-associated protein 12/Pycsar effector protein TIR" evidence="1">
    <location>
        <begin position="139"/>
        <end position="257"/>
    </location>
</feature>
<accession>A1ZY86</accession>
<dbReference type="GO" id="GO:0050135">
    <property type="term" value="F:NADP+ nucleosidase activity"/>
    <property type="evidence" value="ECO:0007669"/>
    <property type="project" value="InterPro"/>
</dbReference>
<evidence type="ECO:0000313" key="2">
    <source>
        <dbReference type="EMBL" id="EAY24652.1"/>
    </source>
</evidence>
<protein>
    <recommendedName>
        <fullName evidence="1">CD-NTase-associated protein 12/Pycsar effector protein TIR domain-containing protein</fullName>
    </recommendedName>
</protein>
<organism evidence="2 3">
    <name type="scientific">Microscilla marina ATCC 23134</name>
    <dbReference type="NCBI Taxonomy" id="313606"/>
    <lineage>
        <taxon>Bacteria</taxon>
        <taxon>Pseudomonadati</taxon>
        <taxon>Bacteroidota</taxon>
        <taxon>Cytophagia</taxon>
        <taxon>Cytophagales</taxon>
        <taxon>Microscillaceae</taxon>
        <taxon>Microscilla</taxon>
    </lineage>
</organism>
<dbReference type="PIRSF" id="PIRSF032620">
    <property type="entry name" value="UCP032620"/>
    <property type="match status" value="1"/>
</dbReference>
<dbReference type="AlphaFoldDB" id="A1ZY86"/>
<keyword evidence="3" id="KW-1185">Reference proteome</keyword>
<dbReference type="InterPro" id="IPR019302">
    <property type="entry name" value="CAP12/PCTIR_TIR_dom"/>
</dbReference>
<dbReference type="eggNOG" id="COG4271">
    <property type="taxonomic scope" value="Bacteria"/>
</dbReference>
<reference evidence="2 3" key="1">
    <citation type="submission" date="2007-01" db="EMBL/GenBank/DDBJ databases">
        <authorList>
            <person name="Haygood M."/>
            <person name="Podell S."/>
            <person name="Anderson C."/>
            <person name="Hopkinson B."/>
            <person name="Roe K."/>
            <person name="Barbeau K."/>
            <person name="Gaasterland T."/>
            <person name="Ferriera S."/>
            <person name="Johnson J."/>
            <person name="Kravitz S."/>
            <person name="Beeson K."/>
            <person name="Sutton G."/>
            <person name="Rogers Y.-H."/>
            <person name="Friedman R."/>
            <person name="Frazier M."/>
            <person name="Venter J.C."/>
        </authorList>
    </citation>
    <scope>NUCLEOTIDE SEQUENCE [LARGE SCALE GENOMIC DNA]</scope>
    <source>
        <strain evidence="2 3">ATCC 23134</strain>
    </source>
</reference>
<comment type="caution">
    <text evidence="2">The sequence shown here is derived from an EMBL/GenBank/DDBJ whole genome shotgun (WGS) entry which is preliminary data.</text>
</comment>
<name>A1ZY86_MICM2</name>
<gene>
    <name evidence="2" type="ORF">M23134_00604</name>
</gene>
<dbReference type="Proteomes" id="UP000004095">
    <property type="component" value="Unassembled WGS sequence"/>
</dbReference>
<sequence>MYYHVSITTTRKLEPNNSNQVLYELDKTNLEELKEDIIMPYLQQGDFHFNGCLLTSTDIIQIIIQQSQKTTQEHAADENTQANIKMIPLYTTPYDILAFDNYVQDITSQVIKECKSEISQETQPPDKTPQRNGFDNTEVFIVHGHDDSKTDKVARFIQTLSLVPIILSEQASGGQTIIDKLDSNSNVGYGIVLYTPCDQGSKIGDEKDAKKRARQNVVFEHGFLIGKLGRSRVCVLITDEEIEKPNDISGVLYIKMHDSGWQLSVAKELNKAGYDVDANSLIK</sequence>